<dbReference type="InterPro" id="IPR000055">
    <property type="entry name" value="Restrct_endonuc_typeI_TRD"/>
</dbReference>
<proteinExistence type="inferred from homology"/>
<comment type="caution">
    <text evidence="5">The sequence shown here is derived from an EMBL/GenBank/DDBJ whole genome shotgun (WGS) entry which is preliminary data.</text>
</comment>
<keyword evidence="6" id="KW-1185">Reference proteome</keyword>
<dbReference type="EMBL" id="ANIN01000002">
    <property type="protein sequence ID" value="ELA08021.1"/>
    <property type="molecule type" value="Genomic_DNA"/>
</dbReference>
<feature type="domain" description="Type I restriction modification DNA specificity" evidence="4">
    <location>
        <begin position="15"/>
        <end position="164"/>
    </location>
</feature>
<dbReference type="Gene3D" id="3.90.220.20">
    <property type="entry name" value="DNA methylase specificity domains"/>
    <property type="match status" value="2"/>
</dbReference>
<reference evidence="5 6" key="1">
    <citation type="journal article" date="2013" name="Genome Announc.">
        <title>Genome Sequence of Moraxella macacae 0408225, a Novel Bacterial Species Isolated from a Cynomolgus Macaque with Epistaxis.</title>
        <authorList>
            <person name="Ladner J.T."/>
            <person name="Whitehouse C.A."/>
            <person name="Koroleva G.I."/>
            <person name="Palacios G.F."/>
        </authorList>
    </citation>
    <scope>NUCLEOTIDE SEQUENCE [LARGE SCALE GENOMIC DNA]</scope>
    <source>
        <strain evidence="5 6">0408225</strain>
    </source>
</reference>
<dbReference type="PATRIC" id="fig|1230338.3.peg.1201"/>
<comment type="similarity">
    <text evidence="1">Belongs to the type-I restriction system S methylase family.</text>
</comment>
<keyword evidence="2" id="KW-0680">Restriction system</keyword>
<evidence type="ECO:0000313" key="5">
    <source>
        <dbReference type="EMBL" id="ELA08021.1"/>
    </source>
</evidence>
<protein>
    <submittedName>
        <fullName evidence="5">Type I restriction/modification specificity protein</fullName>
    </submittedName>
</protein>
<dbReference type="STRING" id="1230338.MOMA_05656"/>
<evidence type="ECO:0000256" key="3">
    <source>
        <dbReference type="ARBA" id="ARBA00023125"/>
    </source>
</evidence>
<name>L2F5G2_9GAMM</name>
<sequence length="372" mass="42292">MIGFLEKLLNGRAVEWKTLNEVSELKRGKTITAKTATKGNIPVISGGQKPAYFTGDFNRDGETITIAGSGSAGFVMYWNEPIFVSDAFSIKPHTDVLITKYVYHYLLLNQEKIFAMKKGAGIPHVYPKDVGAIKIPIPPIDVQTEIVKILDKFTALNSELIKELILRKKQYDYYLNSLLNNSSNFIALGQIGEVRMCKRILKAQTNSIGDIPFYKIGTFGKKADAFIAKELFLEYKQKYNFPKKGDILISASGTIGRTVIFDGIDAYFQDSNIVWLENDETQVLNRFLYYAYKIVEWGAVEGGTIKRLYNDNLRKITIPLLPLSEQQKIVSILDKFETLTNSISHGLPKEINLRQKQYEYYREQLLAFDNSF</sequence>
<dbReference type="Proteomes" id="UP000023795">
    <property type="component" value="Unassembled WGS sequence"/>
</dbReference>
<evidence type="ECO:0000313" key="6">
    <source>
        <dbReference type="Proteomes" id="UP000023795"/>
    </source>
</evidence>
<dbReference type="InterPro" id="IPR051212">
    <property type="entry name" value="Type-I_RE_S_subunit"/>
</dbReference>
<dbReference type="GO" id="GO:0003677">
    <property type="term" value="F:DNA binding"/>
    <property type="evidence" value="ECO:0007669"/>
    <property type="project" value="UniProtKB-KW"/>
</dbReference>
<dbReference type="PANTHER" id="PTHR43140">
    <property type="entry name" value="TYPE-1 RESTRICTION ENZYME ECOKI SPECIFICITY PROTEIN"/>
    <property type="match status" value="1"/>
</dbReference>
<feature type="domain" description="Type I restriction modification DNA specificity" evidence="4">
    <location>
        <begin position="185"/>
        <end position="352"/>
    </location>
</feature>
<dbReference type="CDD" id="cd17292">
    <property type="entry name" value="RMtype1_S_LlaA17I_TRD2-CR2_like"/>
    <property type="match status" value="1"/>
</dbReference>
<gene>
    <name evidence="5" type="ORF">MOMA_05656</name>
</gene>
<dbReference type="CDD" id="cd17291">
    <property type="entry name" value="RMtype1_S_MgeORF438P-TRD-CR_like"/>
    <property type="match status" value="1"/>
</dbReference>
<keyword evidence="3" id="KW-0238">DNA-binding</keyword>
<accession>L2F5G2</accession>
<dbReference type="RefSeq" id="WP_009501533.1">
    <property type="nucleotide sequence ID" value="NZ_ANIN01000002.1"/>
</dbReference>
<dbReference type="Pfam" id="PF01420">
    <property type="entry name" value="Methylase_S"/>
    <property type="match status" value="2"/>
</dbReference>
<dbReference type="eggNOG" id="COG0732">
    <property type="taxonomic scope" value="Bacteria"/>
</dbReference>
<organism evidence="5 6">
    <name type="scientific">Moraxella macacae 0408225</name>
    <dbReference type="NCBI Taxonomy" id="1230338"/>
    <lineage>
        <taxon>Bacteria</taxon>
        <taxon>Pseudomonadati</taxon>
        <taxon>Pseudomonadota</taxon>
        <taxon>Gammaproteobacteria</taxon>
        <taxon>Moraxellales</taxon>
        <taxon>Moraxellaceae</taxon>
        <taxon>Moraxella</taxon>
    </lineage>
</organism>
<dbReference type="AlphaFoldDB" id="L2F5G2"/>
<dbReference type="SUPFAM" id="SSF116734">
    <property type="entry name" value="DNA methylase specificity domain"/>
    <property type="match status" value="2"/>
</dbReference>
<dbReference type="InterPro" id="IPR044946">
    <property type="entry name" value="Restrct_endonuc_typeI_TRD_sf"/>
</dbReference>
<dbReference type="REBASE" id="62240">
    <property type="entry name" value="S.Mma225ORF5656P"/>
</dbReference>
<dbReference type="GO" id="GO:0009307">
    <property type="term" value="P:DNA restriction-modification system"/>
    <property type="evidence" value="ECO:0007669"/>
    <property type="project" value="UniProtKB-KW"/>
</dbReference>
<evidence type="ECO:0000259" key="4">
    <source>
        <dbReference type="Pfam" id="PF01420"/>
    </source>
</evidence>
<dbReference type="PANTHER" id="PTHR43140:SF1">
    <property type="entry name" value="TYPE I RESTRICTION ENZYME ECOKI SPECIFICITY SUBUNIT"/>
    <property type="match status" value="1"/>
</dbReference>
<evidence type="ECO:0000256" key="2">
    <source>
        <dbReference type="ARBA" id="ARBA00022747"/>
    </source>
</evidence>
<evidence type="ECO:0000256" key="1">
    <source>
        <dbReference type="ARBA" id="ARBA00010923"/>
    </source>
</evidence>